<feature type="domain" description="Corticotropin-releasing factor binding protein C-terminal" evidence="11">
    <location>
        <begin position="131"/>
        <end position="259"/>
    </location>
</feature>
<dbReference type="VEuPathDB" id="VectorBase:LDEU002047"/>
<evidence type="ECO:0000259" key="10">
    <source>
        <dbReference type="Pfam" id="PF05428"/>
    </source>
</evidence>
<keyword evidence="4" id="KW-0964">Secreted</keyword>
<dbReference type="SUPFAM" id="SSF49854">
    <property type="entry name" value="Spermadhesin, CUB domain"/>
    <property type="match status" value="1"/>
</dbReference>
<name>A0A443SR57_9ACAR</name>
<evidence type="ECO:0000313" key="12">
    <source>
        <dbReference type="EMBL" id="RWS29993.1"/>
    </source>
</evidence>
<keyword evidence="5" id="KW-0732">Signal</keyword>
<dbReference type="Pfam" id="PF05428">
    <property type="entry name" value="CRF-BP_N"/>
    <property type="match status" value="1"/>
</dbReference>
<proteinExistence type="inferred from homology"/>
<dbReference type="EMBL" id="NCKV01000687">
    <property type="protein sequence ID" value="RWS29993.1"/>
    <property type="molecule type" value="Genomic_DNA"/>
</dbReference>
<dbReference type="InterPro" id="IPR035914">
    <property type="entry name" value="Sperma_CUB_dom_sf"/>
</dbReference>
<evidence type="ECO:0000256" key="6">
    <source>
        <dbReference type="ARBA" id="ARBA00023157"/>
    </source>
</evidence>
<dbReference type="PANTHER" id="PTHR10278">
    <property type="entry name" value="CORTICOTROPIN-RELEASING FACTOR-BINDING PROTEIN"/>
    <property type="match status" value="1"/>
</dbReference>
<dbReference type="InterPro" id="IPR056178">
    <property type="entry name" value="CRF-BP_C"/>
</dbReference>
<dbReference type="AlphaFoldDB" id="A0A443SR57"/>
<gene>
    <name evidence="12" type="ORF">B4U80_02154</name>
</gene>
<dbReference type="InterPro" id="IPR008435">
    <property type="entry name" value="CRF-bd"/>
</dbReference>
<comment type="similarity">
    <text evidence="2">Belongs to the CRF-binding protein family.</text>
</comment>
<comment type="caution">
    <text evidence="12">The sequence shown here is derived from an EMBL/GenBank/DDBJ whole genome shotgun (WGS) entry which is preliminary data.</text>
</comment>
<dbReference type="Gene3D" id="2.60.120.290">
    <property type="entry name" value="Spermadhesin, CUB domain"/>
    <property type="match status" value="1"/>
</dbReference>
<evidence type="ECO:0000256" key="4">
    <source>
        <dbReference type="ARBA" id="ARBA00022525"/>
    </source>
</evidence>
<dbReference type="GO" id="GO:0051460">
    <property type="term" value="P:negative regulation of corticotropin secretion"/>
    <property type="evidence" value="ECO:0007669"/>
    <property type="project" value="TreeGrafter"/>
</dbReference>
<accession>A0A443SR57</accession>
<dbReference type="InterPro" id="IPR056177">
    <property type="entry name" value="CRF-BP_N"/>
</dbReference>
<dbReference type="Pfam" id="PF23541">
    <property type="entry name" value="CRF-BP_C"/>
    <property type="match status" value="1"/>
</dbReference>
<comment type="function">
    <text evidence="8">Binds CRF and inactivates it. May prevent inappropriate pituitary-adrenal stimulation in pregnancy.</text>
</comment>
<dbReference type="GO" id="GO:0005615">
    <property type="term" value="C:extracellular space"/>
    <property type="evidence" value="ECO:0007669"/>
    <property type="project" value="TreeGrafter"/>
</dbReference>
<evidence type="ECO:0000313" key="13">
    <source>
        <dbReference type="Proteomes" id="UP000288716"/>
    </source>
</evidence>
<evidence type="ECO:0000259" key="11">
    <source>
        <dbReference type="Pfam" id="PF23541"/>
    </source>
</evidence>
<evidence type="ECO:0000256" key="2">
    <source>
        <dbReference type="ARBA" id="ARBA00008313"/>
    </source>
</evidence>
<keyword evidence="7" id="KW-0325">Glycoprotein</keyword>
<evidence type="ECO:0000256" key="7">
    <source>
        <dbReference type="ARBA" id="ARBA00023180"/>
    </source>
</evidence>
<feature type="domain" description="Corticotropin-releasing factor binding protein N-terminal" evidence="10">
    <location>
        <begin position="3"/>
        <end position="119"/>
    </location>
</feature>
<dbReference type="GO" id="GO:0009755">
    <property type="term" value="P:hormone-mediated signaling pathway"/>
    <property type="evidence" value="ECO:0007669"/>
    <property type="project" value="TreeGrafter"/>
</dbReference>
<evidence type="ECO:0000256" key="1">
    <source>
        <dbReference type="ARBA" id="ARBA00004613"/>
    </source>
</evidence>
<dbReference type="Proteomes" id="UP000288716">
    <property type="component" value="Unassembled WGS sequence"/>
</dbReference>
<evidence type="ECO:0000256" key="5">
    <source>
        <dbReference type="ARBA" id="ARBA00022729"/>
    </source>
</evidence>
<keyword evidence="13" id="KW-1185">Reference proteome</keyword>
<protein>
    <recommendedName>
        <fullName evidence="3">Corticotropin-releasing factor-binding protein</fullName>
    </recommendedName>
    <alternativeName>
        <fullName evidence="9">Corticotropin-releasing hormone-binding protein</fullName>
    </alternativeName>
</protein>
<sequence length="276" mass="30532">MKCIFIKTEPGVYQYVSPGGNHEVCGFYVIAEPTEFTVFEFEEFDVSCSARGLLSVIDGWELNGQFFPGTDDHSLPRKERYHEYCGTTKPWKKFRMSQNVGLIEFRIPTKGEGFRVNVKFVKNEKPCNAVLQNPVGVYTLRNYGQAVNCTISIIFPEKITVLAASVAAEQKVEQSEPSENVFVETGIVKDCKQRGLKDYVEIKGGDGLDPGLMMVAEDFCGVKSTPSKREVDVACGNTAIRLVSSGQYDNSVTIGFDLLLDFSSSSLICPALLEAL</sequence>
<keyword evidence="6" id="KW-1015">Disulfide bond</keyword>
<dbReference type="PANTHER" id="PTHR10278:SF0">
    <property type="entry name" value="CORTICOTROPIN-RELEASING FACTOR-BINDING PROTEIN"/>
    <property type="match status" value="1"/>
</dbReference>
<comment type="subcellular location">
    <subcellularLocation>
        <location evidence="1">Secreted</location>
    </subcellularLocation>
</comment>
<dbReference type="STRING" id="299467.A0A443SR57"/>
<dbReference type="OrthoDB" id="10056927at2759"/>
<evidence type="ECO:0000256" key="9">
    <source>
        <dbReference type="ARBA" id="ARBA00033162"/>
    </source>
</evidence>
<evidence type="ECO:0000256" key="3">
    <source>
        <dbReference type="ARBA" id="ARBA00015713"/>
    </source>
</evidence>
<reference evidence="12 13" key="1">
    <citation type="journal article" date="2018" name="Gigascience">
        <title>Genomes of trombidid mites reveal novel predicted allergens and laterally-transferred genes associated with secondary metabolism.</title>
        <authorList>
            <person name="Dong X."/>
            <person name="Chaisiri K."/>
            <person name="Xia D."/>
            <person name="Armstrong S.D."/>
            <person name="Fang Y."/>
            <person name="Donnelly M.J."/>
            <person name="Kadowaki T."/>
            <person name="McGarry J.W."/>
            <person name="Darby A.C."/>
            <person name="Makepeace B.L."/>
        </authorList>
    </citation>
    <scope>NUCLEOTIDE SEQUENCE [LARGE SCALE GENOMIC DNA]</scope>
    <source>
        <strain evidence="12">UoL-UT</strain>
    </source>
</reference>
<evidence type="ECO:0000256" key="8">
    <source>
        <dbReference type="ARBA" id="ARBA00024997"/>
    </source>
</evidence>
<dbReference type="GO" id="GO:0051424">
    <property type="term" value="F:corticotropin-releasing hormone binding"/>
    <property type="evidence" value="ECO:0007669"/>
    <property type="project" value="InterPro"/>
</dbReference>
<organism evidence="12 13">
    <name type="scientific">Leptotrombidium deliense</name>
    <dbReference type="NCBI Taxonomy" id="299467"/>
    <lineage>
        <taxon>Eukaryota</taxon>
        <taxon>Metazoa</taxon>
        <taxon>Ecdysozoa</taxon>
        <taxon>Arthropoda</taxon>
        <taxon>Chelicerata</taxon>
        <taxon>Arachnida</taxon>
        <taxon>Acari</taxon>
        <taxon>Acariformes</taxon>
        <taxon>Trombidiformes</taxon>
        <taxon>Prostigmata</taxon>
        <taxon>Anystina</taxon>
        <taxon>Parasitengona</taxon>
        <taxon>Trombiculoidea</taxon>
        <taxon>Trombiculidae</taxon>
        <taxon>Leptotrombidium</taxon>
    </lineage>
</organism>